<comment type="caution">
    <text evidence="3">The sequence shown here is derived from an EMBL/GenBank/DDBJ whole genome shotgun (WGS) entry which is preliminary data.</text>
</comment>
<feature type="coiled-coil region" evidence="1">
    <location>
        <begin position="74"/>
        <end position="105"/>
    </location>
</feature>
<gene>
    <name evidence="3" type="primary">TPK5</name>
    <name evidence="3" type="ORF">SNEC2469_LOCUS35323</name>
</gene>
<name>A0A813CMQ0_9DINO</name>
<evidence type="ECO:0000256" key="2">
    <source>
        <dbReference type="SAM" id="MobiDB-lite"/>
    </source>
</evidence>
<evidence type="ECO:0000313" key="3">
    <source>
        <dbReference type="EMBL" id="CAE7944362.1"/>
    </source>
</evidence>
<keyword evidence="4" id="KW-1185">Reference proteome</keyword>
<feature type="compositionally biased region" description="Acidic residues" evidence="2">
    <location>
        <begin position="410"/>
        <end position="422"/>
    </location>
</feature>
<proteinExistence type="predicted"/>
<keyword evidence="1" id="KW-0175">Coiled coil</keyword>
<evidence type="ECO:0000256" key="1">
    <source>
        <dbReference type="SAM" id="Coils"/>
    </source>
</evidence>
<organism evidence="3 4">
    <name type="scientific">Symbiodinium necroappetens</name>
    <dbReference type="NCBI Taxonomy" id="1628268"/>
    <lineage>
        <taxon>Eukaryota</taxon>
        <taxon>Sar</taxon>
        <taxon>Alveolata</taxon>
        <taxon>Dinophyceae</taxon>
        <taxon>Suessiales</taxon>
        <taxon>Symbiodiniaceae</taxon>
        <taxon>Symbiodinium</taxon>
    </lineage>
</organism>
<dbReference type="Proteomes" id="UP000601435">
    <property type="component" value="Unassembled WGS sequence"/>
</dbReference>
<accession>A0A813CMQ0</accession>
<reference evidence="3" key="1">
    <citation type="submission" date="2021-02" db="EMBL/GenBank/DDBJ databases">
        <authorList>
            <person name="Dougan E. K."/>
            <person name="Rhodes N."/>
            <person name="Thang M."/>
            <person name="Chan C."/>
        </authorList>
    </citation>
    <scope>NUCLEOTIDE SEQUENCE</scope>
</reference>
<evidence type="ECO:0000313" key="4">
    <source>
        <dbReference type="Proteomes" id="UP000601435"/>
    </source>
</evidence>
<sequence length="478" mass="53416">MVSGAADVMEVAVAGGTHLDPDLPTDEWKIIDQVLSFLAQYNGSPDGRDAEEVMSYIDALRRAISIIQGRPELAALAEEERRNLAAQAQAALHEWRRRSQELEHVRGENKVLQAELLRGRQALAEVLNKQAELQRSVKALCADIELRKKPISRYPLLRRLQVLVLHTLGTVAGYLGGLSPASSPTFPCQSIPANLLFSRLLSFPVNVRKESRRKIVEHFMLAPDLLSCNSRCLQNGDVVTFVRGELASVHFVEVVDAHWTEDITSAVRTVEIDMRHLAVMHRTLGGRKTMHTDAAVDLLMSDLFPSSDCVVLGLSCCLRLAGQDIRRVEMLFRGPFPNGSECFADVHDTRQKSGDRLSTAGGEAVEVPPASCEKDLRVALTRCRPQLFEQAQFHSLSSFRSQPGSMGKEEADELLDMDETSSDEEKPRNTVYKGHFLICTHTYTHAHMHTCIHAYMHTCVHACIHTYIHTCTYIPTYR</sequence>
<dbReference type="AlphaFoldDB" id="A0A813CMQ0"/>
<feature type="region of interest" description="Disordered" evidence="2">
    <location>
        <begin position="398"/>
        <end position="427"/>
    </location>
</feature>
<dbReference type="OrthoDB" id="448948at2759"/>
<protein>
    <submittedName>
        <fullName evidence="3">TPK5 protein</fullName>
    </submittedName>
</protein>
<dbReference type="EMBL" id="CAJNJA010101608">
    <property type="protein sequence ID" value="CAE7944362.1"/>
    <property type="molecule type" value="Genomic_DNA"/>
</dbReference>